<evidence type="ECO:0000256" key="1">
    <source>
        <dbReference type="SAM" id="SignalP"/>
    </source>
</evidence>
<name>A0A2J6PKU4_9HELO</name>
<evidence type="ECO:0000313" key="3">
    <source>
        <dbReference type="Proteomes" id="UP000235672"/>
    </source>
</evidence>
<evidence type="ECO:0000313" key="2">
    <source>
        <dbReference type="EMBL" id="PMD14661.1"/>
    </source>
</evidence>
<feature type="signal peptide" evidence="1">
    <location>
        <begin position="1"/>
        <end position="24"/>
    </location>
</feature>
<accession>A0A2J6PKU4</accession>
<dbReference type="AlphaFoldDB" id="A0A2J6PKU4"/>
<organism evidence="2 3">
    <name type="scientific">Hyaloscypha hepaticicola</name>
    <dbReference type="NCBI Taxonomy" id="2082293"/>
    <lineage>
        <taxon>Eukaryota</taxon>
        <taxon>Fungi</taxon>
        <taxon>Dikarya</taxon>
        <taxon>Ascomycota</taxon>
        <taxon>Pezizomycotina</taxon>
        <taxon>Leotiomycetes</taxon>
        <taxon>Helotiales</taxon>
        <taxon>Hyaloscyphaceae</taxon>
        <taxon>Hyaloscypha</taxon>
    </lineage>
</organism>
<keyword evidence="1" id="KW-0732">Signal</keyword>
<feature type="chain" id="PRO_5014377694" description="Extracellular membrane protein CFEM domain-containing protein" evidence="1">
    <location>
        <begin position="25"/>
        <end position="274"/>
    </location>
</feature>
<gene>
    <name evidence="2" type="ORF">NA56DRAFT_369201</name>
</gene>
<evidence type="ECO:0008006" key="4">
    <source>
        <dbReference type="Google" id="ProtNLM"/>
    </source>
</evidence>
<keyword evidence="3" id="KW-1185">Reference proteome</keyword>
<dbReference type="Proteomes" id="UP000235672">
    <property type="component" value="Unassembled WGS sequence"/>
</dbReference>
<dbReference type="EMBL" id="KZ613520">
    <property type="protein sequence ID" value="PMD14661.1"/>
    <property type="molecule type" value="Genomic_DNA"/>
</dbReference>
<protein>
    <recommendedName>
        <fullName evidence="4">Extracellular membrane protein CFEM domain-containing protein</fullName>
    </recommendedName>
</protein>
<reference evidence="2 3" key="1">
    <citation type="submission" date="2016-05" db="EMBL/GenBank/DDBJ databases">
        <title>A degradative enzymes factory behind the ericoid mycorrhizal symbiosis.</title>
        <authorList>
            <consortium name="DOE Joint Genome Institute"/>
            <person name="Martino E."/>
            <person name="Morin E."/>
            <person name="Grelet G."/>
            <person name="Kuo A."/>
            <person name="Kohler A."/>
            <person name="Daghino S."/>
            <person name="Barry K."/>
            <person name="Choi C."/>
            <person name="Cichocki N."/>
            <person name="Clum A."/>
            <person name="Copeland A."/>
            <person name="Hainaut M."/>
            <person name="Haridas S."/>
            <person name="Labutti K."/>
            <person name="Lindquist E."/>
            <person name="Lipzen A."/>
            <person name="Khouja H.-R."/>
            <person name="Murat C."/>
            <person name="Ohm R."/>
            <person name="Olson A."/>
            <person name="Spatafora J."/>
            <person name="Veneault-Fourrey C."/>
            <person name="Henrissat B."/>
            <person name="Grigoriev I."/>
            <person name="Martin F."/>
            <person name="Perotto S."/>
        </authorList>
    </citation>
    <scope>NUCLEOTIDE SEQUENCE [LARGE SCALE GENOMIC DNA]</scope>
    <source>
        <strain evidence="2 3">UAMH 7357</strain>
    </source>
</reference>
<sequence length="274" mass="28069">MPLFFLFSDFMIMFSLSATRSSTARTILFYIISLLVLDVCANCNNDKCLKALNSDLVQASSFCSTYTTNMAISTPSAISSGCKASSSKILSACSCIVTATTTTKTSSTTRISSTITKGSSSSSSHSTSASISATTSRSTSASSLAISTSTVTVTVVSTYSITGTQVPSTVTLSAKIAITTVSAATTCTPGAPCSVYELAIPSCVLTFIQQDFGDFQPNCIGIGVGPNFVKNCICPYLSQLPAAFSSAGACAAADVTTGLAYQQSECQCLGATIG</sequence>
<proteinExistence type="predicted"/>